<evidence type="ECO:0000313" key="9">
    <source>
        <dbReference type="Proteomes" id="UP001303373"/>
    </source>
</evidence>
<dbReference type="SUPFAM" id="SSF57701">
    <property type="entry name" value="Zn2/Cys6 DNA-binding domain"/>
    <property type="match status" value="1"/>
</dbReference>
<proteinExistence type="predicted"/>
<dbReference type="Proteomes" id="UP001303373">
    <property type="component" value="Chromosome 8"/>
</dbReference>
<dbReference type="GO" id="GO:0005634">
    <property type="term" value="C:nucleus"/>
    <property type="evidence" value="ECO:0007669"/>
    <property type="project" value="UniProtKB-SubCell"/>
</dbReference>
<evidence type="ECO:0000256" key="5">
    <source>
        <dbReference type="ARBA" id="ARBA00023242"/>
    </source>
</evidence>
<organism evidence="8 9">
    <name type="scientific">Acrodontium crateriforme</name>
    <dbReference type="NCBI Taxonomy" id="150365"/>
    <lineage>
        <taxon>Eukaryota</taxon>
        <taxon>Fungi</taxon>
        <taxon>Dikarya</taxon>
        <taxon>Ascomycota</taxon>
        <taxon>Pezizomycotina</taxon>
        <taxon>Dothideomycetes</taxon>
        <taxon>Dothideomycetidae</taxon>
        <taxon>Mycosphaerellales</taxon>
        <taxon>Teratosphaeriaceae</taxon>
        <taxon>Acrodontium</taxon>
    </lineage>
</organism>
<name>A0AAQ3M987_9PEZI</name>
<keyword evidence="2" id="KW-0805">Transcription regulation</keyword>
<dbReference type="CDD" id="cd00067">
    <property type="entry name" value="GAL4"/>
    <property type="match status" value="1"/>
</dbReference>
<dbReference type="PROSITE" id="PS00463">
    <property type="entry name" value="ZN2_CY6_FUNGAL_1"/>
    <property type="match status" value="1"/>
</dbReference>
<dbReference type="SMART" id="SM00066">
    <property type="entry name" value="GAL4"/>
    <property type="match status" value="1"/>
</dbReference>
<gene>
    <name evidence="8" type="ORF">R9X50_00524400</name>
</gene>
<feature type="region of interest" description="Disordered" evidence="6">
    <location>
        <begin position="89"/>
        <end position="116"/>
    </location>
</feature>
<evidence type="ECO:0000256" key="1">
    <source>
        <dbReference type="ARBA" id="ARBA00004123"/>
    </source>
</evidence>
<dbReference type="GO" id="GO:0000981">
    <property type="term" value="F:DNA-binding transcription factor activity, RNA polymerase II-specific"/>
    <property type="evidence" value="ECO:0007669"/>
    <property type="project" value="InterPro"/>
</dbReference>
<protein>
    <submittedName>
        <fullName evidence="8">Transcription factor himD</fullName>
    </submittedName>
</protein>
<dbReference type="GO" id="GO:0008270">
    <property type="term" value="F:zinc ion binding"/>
    <property type="evidence" value="ECO:0007669"/>
    <property type="project" value="InterPro"/>
</dbReference>
<dbReference type="Gene3D" id="4.10.240.10">
    <property type="entry name" value="Zn(2)-C6 fungal-type DNA-binding domain"/>
    <property type="match status" value="1"/>
</dbReference>
<dbReference type="EMBL" id="CP138587">
    <property type="protein sequence ID" value="WPH02381.1"/>
    <property type="molecule type" value="Genomic_DNA"/>
</dbReference>
<comment type="subcellular location">
    <subcellularLocation>
        <location evidence="1">Nucleus</location>
    </subcellularLocation>
</comment>
<keyword evidence="9" id="KW-1185">Reference proteome</keyword>
<dbReference type="GO" id="GO:0000976">
    <property type="term" value="F:transcription cis-regulatory region binding"/>
    <property type="evidence" value="ECO:0007669"/>
    <property type="project" value="TreeGrafter"/>
</dbReference>
<feature type="domain" description="Zn(2)-C6 fungal-type" evidence="7">
    <location>
        <begin position="21"/>
        <end position="51"/>
    </location>
</feature>
<dbReference type="InterPro" id="IPR036864">
    <property type="entry name" value="Zn2-C6_fun-type_DNA-bd_sf"/>
</dbReference>
<keyword evidence="4" id="KW-0804">Transcription</keyword>
<keyword evidence="3" id="KW-0238">DNA-binding</keyword>
<dbReference type="InterPro" id="IPR001138">
    <property type="entry name" value="Zn2Cys6_DnaBD"/>
</dbReference>
<feature type="compositionally biased region" description="Polar residues" evidence="6">
    <location>
        <begin position="89"/>
        <end position="113"/>
    </location>
</feature>
<feature type="region of interest" description="Disordered" evidence="6">
    <location>
        <begin position="129"/>
        <end position="149"/>
    </location>
</feature>
<dbReference type="InterPro" id="IPR051089">
    <property type="entry name" value="prtT"/>
</dbReference>
<evidence type="ECO:0000256" key="4">
    <source>
        <dbReference type="ARBA" id="ARBA00023163"/>
    </source>
</evidence>
<feature type="compositionally biased region" description="Polar residues" evidence="6">
    <location>
        <begin position="133"/>
        <end position="149"/>
    </location>
</feature>
<dbReference type="AlphaFoldDB" id="A0AAQ3M987"/>
<accession>A0AAQ3M987</accession>
<sequence length="637" mass="71567">MDVDSIAAPQERVEPRPGARSCTTCAKAKAKCVRAPNELMCARCARLKKDCYMKEPVLRKRKTAKTTRAAQLEKLESKIEHLVNALASTTSSQHRLPSDFTGQPSPPISQNDPGTDRSAELLQTLCGHHVTESPGSSTSGEQSPGESTVVQTPDTIAAQIIDSQNLGVSMPEAEMLLDRYKRLMAPGFPFVVIEPEMTAAKMWTEKPLLLHAIVTVAYFHDLEVQTKMVKSLMRDISERVLINSEKSVGILQGILIFVSWYHPHMFWGQQITNLLHLAIGMGIDLGIDRVTSGCAGDWKHNKNKSPSKAPSLEERRLYAGTFYLSSMLASSFKHFDAIPYKKYLETSLAILQEAREYSSDSHLVQMVRVQHLIEQTHTIEAPSAPIQIYAKAFGADLAKLKENDPCNGHENVFLQMEYVFAEILIREMSLNDLLDHKANLQHSQLDELYHCVKTVRKFLDVFNSIPLYMYLTMPFSTFCQFGHVFFTLTKLATLELDGWDFKALHDTIDFRTAIEDAASRFENASKITPDGLAVKNESFTKWAHRVRWMKNIYENKFLSPAAKEAQFASHMHDNPPACPQSSFGTVIAVPGAEQQPTPPDDVLSGEFFNYLDENFWQNIGNGGDWDLATQWPDMSMT</sequence>
<evidence type="ECO:0000313" key="8">
    <source>
        <dbReference type="EMBL" id="WPH02381.1"/>
    </source>
</evidence>
<evidence type="ECO:0000256" key="3">
    <source>
        <dbReference type="ARBA" id="ARBA00023125"/>
    </source>
</evidence>
<evidence type="ECO:0000259" key="7">
    <source>
        <dbReference type="PROSITE" id="PS00463"/>
    </source>
</evidence>
<dbReference type="PANTHER" id="PTHR31845:SF10">
    <property type="entry name" value="ZN(II)2CYS6 TRANSCRIPTION FACTOR (EUROFUNG)"/>
    <property type="match status" value="1"/>
</dbReference>
<dbReference type="PANTHER" id="PTHR31845">
    <property type="entry name" value="FINGER DOMAIN PROTEIN, PUTATIVE-RELATED"/>
    <property type="match status" value="1"/>
</dbReference>
<evidence type="ECO:0000256" key="2">
    <source>
        <dbReference type="ARBA" id="ARBA00023015"/>
    </source>
</evidence>
<keyword evidence="5" id="KW-0539">Nucleus</keyword>
<dbReference type="CDD" id="cd12148">
    <property type="entry name" value="fungal_TF_MHR"/>
    <property type="match status" value="1"/>
</dbReference>
<evidence type="ECO:0000256" key="6">
    <source>
        <dbReference type="SAM" id="MobiDB-lite"/>
    </source>
</evidence>
<reference evidence="8 9" key="1">
    <citation type="submission" date="2023-11" db="EMBL/GenBank/DDBJ databases">
        <title>An acidophilic fungus is an integral part of prey digestion in a carnivorous sundew plant.</title>
        <authorList>
            <person name="Tsai I.J."/>
        </authorList>
    </citation>
    <scope>NUCLEOTIDE SEQUENCE [LARGE SCALE GENOMIC DNA]</scope>
    <source>
        <strain evidence="8">169a</strain>
    </source>
</reference>